<organism evidence="2 3">
    <name type="scientific">Roseateles aquae</name>
    <dbReference type="NCBI Taxonomy" id="3077235"/>
    <lineage>
        <taxon>Bacteria</taxon>
        <taxon>Pseudomonadati</taxon>
        <taxon>Pseudomonadota</taxon>
        <taxon>Betaproteobacteria</taxon>
        <taxon>Burkholderiales</taxon>
        <taxon>Sphaerotilaceae</taxon>
        <taxon>Roseateles</taxon>
    </lineage>
</organism>
<feature type="signal peptide" evidence="1">
    <location>
        <begin position="1"/>
        <end position="24"/>
    </location>
</feature>
<dbReference type="Proteomes" id="UP001246372">
    <property type="component" value="Unassembled WGS sequence"/>
</dbReference>
<accession>A0ABU3P7S2</accession>
<dbReference type="EMBL" id="JAVXZY010000001">
    <property type="protein sequence ID" value="MDT8998153.1"/>
    <property type="molecule type" value="Genomic_DNA"/>
</dbReference>
<dbReference type="Pfam" id="PF03783">
    <property type="entry name" value="CsgG"/>
    <property type="match status" value="1"/>
</dbReference>
<dbReference type="InterPro" id="IPR005534">
    <property type="entry name" value="Curli_assmbl/transp-comp_CsgG"/>
</dbReference>
<evidence type="ECO:0000256" key="1">
    <source>
        <dbReference type="SAM" id="SignalP"/>
    </source>
</evidence>
<proteinExistence type="predicted"/>
<protein>
    <submittedName>
        <fullName evidence="2">CsgG/HfaB family protein</fullName>
    </submittedName>
</protein>
<evidence type="ECO:0000313" key="2">
    <source>
        <dbReference type="EMBL" id="MDT8998153.1"/>
    </source>
</evidence>
<comment type="caution">
    <text evidence="2">The sequence shown here is derived from an EMBL/GenBank/DDBJ whole genome shotgun (WGS) entry which is preliminary data.</text>
</comment>
<reference evidence="2" key="1">
    <citation type="submission" date="2023-09" db="EMBL/GenBank/DDBJ databases">
        <title>Paucibacter sp. APW11 Genome sequencing and assembly.</title>
        <authorList>
            <person name="Kim I."/>
        </authorList>
    </citation>
    <scope>NUCLEOTIDE SEQUENCE</scope>
    <source>
        <strain evidence="2">APW11</strain>
    </source>
</reference>
<keyword evidence="1" id="KW-0732">Signal</keyword>
<dbReference type="RefSeq" id="WP_315648462.1">
    <property type="nucleotide sequence ID" value="NZ_JAVXZY010000001.1"/>
</dbReference>
<evidence type="ECO:0000313" key="3">
    <source>
        <dbReference type="Proteomes" id="UP001246372"/>
    </source>
</evidence>
<keyword evidence="3" id="KW-1185">Reference proteome</keyword>
<gene>
    <name evidence="2" type="ORF">RQP53_02565</name>
</gene>
<name>A0ABU3P7S2_9BURK</name>
<sequence>MQTSRWKLALGAVMALAAVGAAQAEETSSQVEKCSTKLGVIAVAEPQTGWNHLSQYGLGSPAALLRMMIQQSGCFDVVERGVAMQNLQQERALAQGGDLRQESNVGKGQMQAADFVMTPNVQVGSSTTGGVGGALFGKLGVLGAIAGSLKFKEASTSLLVADVRSSIQVAAAEGKATKTDFGIGGWAFGGGALGALGGYTSTPEGKMVAASFLDNYNKIVQTIRDQPSLIKSSSAAGDANAAASTKAEAPQQAGQTLCAKIANVKAYADAAKDAKVVATVPKTEELIASGEVKNGFVYVDAANFSGWVQRTLVGACGPVAAAPAPAPLTTGSGIYGSFSGSFYGADQGSFTVVVMPNGMVSGQGQSAQTGAFGIQGAVAPNGRVTLTANGQAGGAVFTGAIDPMSGAVNGTWRMARGNGSGSFTGSRQSQ</sequence>
<feature type="chain" id="PRO_5046825712" evidence="1">
    <location>
        <begin position="25"/>
        <end position="430"/>
    </location>
</feature>